<dbReference type="PANTHER" id="PTHR30292:SF0">
    <property type="entry name" value="5-OXOPROLINASE SUBUNIT A"/>
    <property type="match status" value="1"/>
</dbReference>
<evidence type="ECO:0000313" key="2">
    <source>
        <dbReference type="Proteomes" id="UP000709466"/>
    </source>
</evidence>
<dbReference type="InterPro" id="IPR005501">
    <property type="entry name" value="LamB/YcsF/PxpA-like"/>
</dbReference>
<comment type="caution">
    <text evidence="1">The sequence shown here is derived from an EMBL/GenBank/DDBJ whole genome shotgun (WGS) entry which is preliminary data.</text>
</comment>
<organism evidence="1 2">
    <name type="scientific">Marivivens donghaensis</name>
    <dbReference type="NCBI Taxonomy" id="1699413"/>
    <lineage>
        <taxon>Bacteria</taxon>
        <taxon>Pseudomonadati</taxon>
        <taxon>Pseudomonadota</taxon>
        <taxon>Alphaproteobacteria</taxon>
        <taxon>Rhodobacterales</taxon>
        <taxon>Paracoccaceae</taxon>
        <taxon>Marivivens group</taxon>
        <taxon>Marivivens</taxon>
    </lineage>
</organism>
<protein>
    <submittedName>
        <fullName evidence="1">LamB/YcsF family protein</fullName>
    </submittedName>
</protein>
<sequence length="248" mass="26021">MALTVDLNADMGEGIGQDALLLDVVTSANICCGLHAGSPQVMADTMEAAMKRGVGIGAHPGFDDRANFGRTRMTLGTVDLASLIRYQVGAAKAVADGLGTRLDHLKLHGAMANMATEDVAFAETAFRAALQVAPEMKLMVIAATAQQTAAEKLGVSFIGEIFADRAYNDDATLVDRRLEGAVIHDAEFASSRVLAMLEAGAIISASGTHIPTRIDTVCLHGDTAEALEMARTLLTRLTEAGVVIQRAK</sequence>
<dbReference type="Pfam" id="PF03746">
    <property type="entry name" value="LamB_YcsF"/>
    <property type="match status" value="1"/>
</dbReference>
<evidence type="ECO:0000313" key="1">
    <source>
        <dbReference type="EMBL" id="NIY71331.1"/>
    </source>
</evidence>
<dbReference type="SUPFAM" id="SSF88713">
    <property type="entry name" value="Glycoside hydrolase/deacetylase"/>
    <property type="match status" value="1"/>
</dbReference>
<dbReference type="Proteomes" id="UP000709466">
    <property type="component" value="Unassembled WGS sequence"/>
</dbReference>
<gene>
    <name evidence="1" type="ORF">HCZ30_02655</name>
</gene>
<proteinExistence type="predicted"/>
<reference evidence="1 2" key="1">
    <citation type="submission" date="2020-03" db="EMBL/GenBank/DDBJ databases">
        <title>Bacterial isolates of synthetic phycosphere.</title>
        <authorList>
            <person name="Fu H."/>
            <person name="Moran M.A."/>
        </authorList>
    </citation>
    <scope>NUCLEOTIDE SEQUENCE [LARGE SCALE GENOMIC DNA]</scope>
    <source>
        <strain evidence="1 2">HF1</strain>
    </source>
</reference>
<name>A0ABX0VTJ8_9RHOB</name>
<accession>A0ABX0VTJ8</accession>
<dbReference type="PANTHER" id="PTHR30292">
    <property type="entry name" value="UNCHARACTERIZED PROTEIN YBGL-RELATED"/>
    <property type="match status" value="1"/>
</dbReference>
<dbReference type="CDD" id="cd10787">
    <property type="entry name" value="LamB_YcsF_like"/>
    <property type="match status" value="1"/>
</dbReference>
<dbReference type="RefSeq" id="WP_167636207.1">
    <property type="nucleotide sequence ID" value="NZ_JAATOP010000001.1"/>
</dbReference>
<keyword evidence="2" id="KW-1185">Reference proteome</keyword>
<dbReference type="NCBIfam" id="NF003814">
    <property type="entry name" value="PRK05406.1-3"/>
    <property type="match status" value="1"/>
</dbReference>
<dbReference type="InterPro" id="IPR011330">
    <property type="entry name" value="Glyco_hydro/deAcase_b/a-brl"/>
</dbReference>
<dbReference type="EMBL" id="JAATOP010000001">
    <property type="protein sequence ID" value="NIY71331.1"/>
    <property type="molecule type" value="Genomic_DNA"/>
</dbReference>
<dbReference type="Gene3D" id="3.20.20.370">
    <property type="entry name" value="Glycoside hydrolase/deacetylase"/>
    <property type="match status" value="1"/>
</dbReference>